<evidence type="ECO:0000256" key="3">
    <source>
        <dbReference type="ARBA" id="ARBA00022884"/>
    </source>
</evidence>
<keyword evidence="5 8" id="KW-0687">Ribonucleoprotein</keyword>
<evidence type="ECO:0000313" key="12">
    <source>
        <dbReference type="Proteomes" id="UP000178870"/>
    </source>
</evidence>
<dbReference type="InterPro" id="IPR057258">
    <property type="entry name" value="Ribosomal_uS3"/>
</dbReference>
<dbReference type="InterPro" id="IPR009019">
    <property type="entry name" value="KH_sf_prok-type"/>
</dbReference>
<feature type="domain" description="KH type-2" evidence="10">
    <location>
        <begin position="39"/>
        <end position="116"/>
    </location>
</feature>
<sequence>MSHKVNPVGFRVGHFRPWKSVWFSDRASYRNLLLEDIKIRGFLMDKLKVAGIERVEIARLSKSMVVTLTVSRPGVVIGRGGSGIEDIKRQVVEIIKKVRGAVPKDTKIDLQVREVRDPEVSAQLVAVRIAGELERRMPHRRVITRNMERVMSAGAKGVKIVVAGRIGGADIARSEKYHQGAVPTQTLRENIDYAQVPALLTRGYVGVKVWIYKQKREED</sequence>
<dbReference type="Pfam" id="PF07650">
    <property type="entry name" value="KH_2"/>
    <property type="match status" value="1"/>
</dbReference>
<evidence type="ECO:0000256" key="1">
    <source>
        <dbReference type="ARBA" id="ARBA00010761"/>
    </source>
</evidence>
<evidence type="ECO:0000313" key="11">
    <source>
        <dbReference type="EMBL" id="OGM33385.1"/>
    </source>
</evidence>
<organism evidence="11 12">
    <name type="scientific">Candidatus Woesebacteria bacterium RIFCSPHIGHO2_01_FULL_44_21</name>
    <dbReference type="NCBI Taxonomy" id="1802503"/>
    <lineage>
        <taxon>Bacteria</taxon>
        <taxon>Candidatus Woeseibacteriota</taxon>
    </lineage>
</organism>
<dbReference type="Pfam" id="PF00189">
    <property type="entry name" value="Ribosomal_S3_C"/>
    <property type="match status" value="1"/>
</dbReference>
<evidence type="ECO:0000256" key="8">
    <source>
        <dbReference type="HAMAP-Rule" id="MF_01309"/>
    </source>
</evidence>
<dbReference type="Gene3D" id="3.30.1140.32">
    <property type="entry name" value="Ribosomal protein S3, C-terminal domain"/>
    <property type="match status" value="1"/>
</dbReference>
<comment type="function">
    <text evidence="6 8">Binds the lower part of the 30S subunit head. Binds mRNA in the 70S ribosome, positioning it for translation.</text>
</comment>
<comment type="similarity">
    <text evidence="1 8 9">Belongs to the universal ribosomal protein uS3 family.</text>
</comment>
<dbReference type="PANTHER" id="PTHR11760">
    <property type="entry name" value="30S/40S RIBOSOMAL PROTEIN S3"/>
    <property type="match status" value="1"/>
</dbReference>
<dbReference type="GO" id="GO:0022627">
    <property type="term" value="C:cytosolic small ribosomal subunit"/>
    <property type="evidence" value="ECO:0007669"/>
    <property type="project" value="TreeGrafter"/>
</dbReference>
<evidence type="ECO:0000256" key="5">
    <source>
        <dbReference type="ARBA" id="ARBA00023274"/>
    </source>
</evidence>
<evidence type="ECO:0000256" key="2">
    <source>
        <dbReference type="ARBA" id="ARBA00022730"/>
    </source>
</evidence>
<dbReference type="GO" id="GO:0003735">
    <property type="term" value="F:structural constituent of ribosome"/>
    <property type="evidence" value="ECO:0007669"/>
    <property type="project" value="InterPro"/>
</dbReference>
<proteinExistence type="inferred from homology"/>
<dbReference type="EMBL" id="MGGP01000003">
    <property type="protein sequence ID" value="OGM33385.1"/>
    <property type="molecule type" value="Genomic_DNA"/>
</dbReference>
<comment type="subunit">
    <text evidence="8">Part of the 30S ribosomal subunit. Forms a tight complex with proteins S10 and S14.</text>
</comment>
<dbReference type="InterPro" id="IPR004044">
    <property type="entry name" value="KH_dom_type_2"/>
</dbReference>
<dbReference type="GO" id="GO:0006412">
    <property type="term" value="P:translation"/>
    <property type="evidence" value="ECO:0007669"/>
    <property type="project" value="UniProtKB-UniRule"/>
</dbReference>
<comment type="caution">
    <text evidence="11">The sequence shown here is derived from an EMBL/GenBank/DDBJ whole genome shotgun (WGS) entry which is preliminary data.</text>
</comment>
<dbReference type="Proteomes" id="UP000178870">
    <property type="component" value="Unassembled WGS sequence"/>
</dbReference>
<protein>
    <recommendedName>
        <fullName evidence="7 8">Small ribosomal subunit protein uS3</fullName>
    </recommendedName>
</protein>
<keyword evidence="3 8" id="KW-0694">RNA-binding</keyword>
<dbReference type="InterPro" id="IPR001351">
    <property type="entry name" value="Ribosomal_uS3_C"/>
</dbReference>
<dbReference type="CDD" id="cd02412">
    <property type="entry name" value="KH-II_30S_S3"/>
    <property type="match status" value="1"/>
</dbReference>
<evidence type="ECO:0000259" key="10">
    <source>
        <dbReference type="PROSITE" id="PS50823"/>
    </source>
</evidence>
<dbReference type="InterPro" id="IPR036419">
    <property type="entry name" value="Ribosomal_S3_C_sf"/>
</dbReference>
<evidence type="ECO:0000256" key="9">
    <source>
        <dbReference type="RuleBase" id="RU003624"/>
    </source>
</evidence>
<dbReference type="PANTHER" id="PTHR11760:SF19">
    <property type="entry name" value="SMALL RIBOSOMAL SUBUNIT PROTEIN US3C"/>
    <property type="match status" value="1"/>
</dbReference>
<dbReference type="SUPFAM" id="SSF54821">
    <property type="entry name" value="Ribosomal protein S3 C-terminal domain"/>
    <property type="match status" value="1"/>
</dbReference>
<dbReference type="InterPro" id="IPR015946">
    <property type="entry name" value="KH_dom-like_a/b"/>
</dbReference>
<accession>A0A1F7Z3N8</accession>
<evidence type="ECO:0000256" key="4">
    <source>
        <dbReference type="ARBA" id="ARBA00022980"/>
    </source>
</evidence>
<dbReference type="PROSITE" id="PS50823">
    <property type="entry name" value="KH_TYPE_2"/>
    <property type="match status" value="1"/>
</dbReference>
<dbReference type="NCBIfam" id="TIGR01009">
    <property type="entry name" value="rpsC_bact"/>
    <property type="match status" value="1"/>
</dbReference>
<dbReference type="HAMAP" id="MF_01309_B">
    <property type="entry name" value="Ribosomal_uS3_B"/>
    <property type="match status" value="1"/>
</dbReference>
<name>A0A1F7Z3N8_9BACT</name>
<dbReference type="SUPFAM" id="SSF54814">
    <property type="entry name" value="Prokaryotic type KH domain (KH-domain type II)"/>
    <property type="match status" value="1"/>
</dbReference>
<dbReference type="FunFam" id="3.30.300.20:FF:000001">
    <property type="entry name" value="30S ribosomal protein S3"/>
    <property type="match status" value="1"/>
</dbReference>
<evidence type="ECO:0000256" key="6">
    <source>
        <dbReference type="ARBA" id="ARBA00024998"/>
    </source>
</evidence>
<dbReference type="PROSITE" id="PS00548">
    <property type="entry name" value="RIBOSOMAL_S3"/>
    <property type="match status" value="1"/>
</dbReference>
<dbReference type="InterPro" id="IPR018280">
    <property type="entry name" value="Ribosomal_uS3_CS"/>
</dbReference>
<evidence type="ECO:0000256" key="7">
    <source>
        <dbReference type="ARBA" id="ARBA00035257"/>
    </source>
</evidence>
<dbReference type="InterPro" id="IPR005704">
    <property type="entry name" value="Ribosomal_uS3_bac-typ"/>
</dbReference>
<dbReference type="GO" id="GO:0003729">
    <property type="term" value="F:mRNA binding"/>
    <property type="evidence" value="ECO:0007669"/>
    <property type="project" value="UniProtKB-UniRule"/>
</dbReference>
<dbReference type="AlphaFoldDB" id="A0A1F7Z3N8"/>
<gene>
    <name evidence="8" type="primary">rpsC</name>
    <name evidence="11" type="ORF">A2803_04260</name>
</gene>
<keyword evidence="2 8" id="KW-0699">rRNA-binding</keyword>
<dbReference type="Gene3D" id="3.30.300.20">
    <property type="match status" value="1"/>
</dbReference>
<dbReference type="GO" id="GO:0019843">
    <property type="term" value="F:rRNA binding"/>
    <property type="evidence" value="ECO:0007669"/>
    <property type="project" value="UniProtKB-UniRule"/>
</dbReference>
<reference evidence="11 12" key="1">
    <citation type="journal article" date="2016" name="Nat. Commun.">
        <title>Thousands of microbial genomes shed light on interconnected biogeochemical processes in an aquifer system.</title>
        <authorList>
            <person name="Anantharaman K."/>
            <person name="Brown C.T."/>
            <person name="Hug L.A."/>
            <person name="Sharon I."/>
            <person name="Castelle C.J."/>
            <person name="Probst A.J."/>
            <person name="Thomas B.C."/>
            <person name="Singh A."/>
            <person name="Wilkins M.J."/>
            <person name="Karaoz U."/>
            <person name="Brodie E.L."/>
            <person name="Williams K.H."/>
            <person name="Hubbard S.S."/>
            <person name="Banfield J.F."/>
        </authorList>
    </citation>
    <scope>NUCLEOTIDE SEQUENCE [LARGE SCALE GENOMIC DNA]</scope>
</reference>
<keyword evidence="4 8" id="KW-0689">Ribosomal protein</keyword>